<dbReference type="Proteomes" id="UP000694915">
    <property type="component" value="Unplaced"/>
</dbReference>
<sequence length="375" mass="41398">MGKSLGSEVRKRLPRAFSRTPPPHTHIRRSVDLGLSVAGGQERLGAQIAPFWRSRTEVLRVPGEALLRYPRRAEAGVLTGNIRFSPPFGPASASQVSAMSVPLLYFSSSGALALVKLLLPLLMVQLWAAQALLLPGNATQVDLETASVPCTRGSQPWQVSLFHNLQFQCAGVLVDRNWVLTAAHCWRKKPLRARIGDDHLLLFQKEQLRSTNSPVFHPKYQPCSGPVLPHRSDEHDLMLLKLRSPVVITPNVHPVQLPFQCSQPGQECQVAGWGTTASRRVKYNKSLTCSRVTLLSRKQCEVFYPGVITNNMICAGLDRNQDSCQSDSGGPLVCDNTLHGILSWGIYPCGATPHPAVYTDVCKYMPWIRRVISST</sequence>
<name>A0ABM0LIP5_MICOH</name>
<dbReference type="RefSeq" id="XP_005366953.2">
    <property type="nucleotide sequence ID" value="XM_005366896.2"/>
</dbReference>
<dbReference type="PANTHER" id="PTHR24271">
    <property type="entry name" value="KALLIKREIN-RELATED"/>
    <property type="match status" value="1"/>
</dbReference>
<dbReference type="Gene3D" id="2.40.10.10">
    <property type="entry name" value="Trypsin-like serine proteases"/>
    <property type="match status" value="2"/>
</dbReference>
<feature type="region of interest" description="Disordered" evidence="2">
    <location>
        <begin position="1"/>
        <end position="24"/>
    </location>
</feature>
<organism evidence="4 5">
    <name type="scientific">Microtus ochrogaster</name>
    <name type="common">Prairie vole</name>
    <dbReference type="NCBI Taxonomy" id="79684"/>
    <lineage>
        <taxon>Eukaryota</taxon>
        <taxon>Metazoa</taxon>
        <taxon>Chordata</taxon>
        <taxon>Craniata</taxon>
        <taxon>Vertebrata</taxon>
        <taxon>Euteleostomi</taxon>
        <taxon>Mammalia</taxon>
        <taxon>Eutheria</taxon>
        <taxon>Euarchontoglires</taxon>
        <taxon>Glires</taxon>
        <taxon>Rodentia</taxon>
        <taxon>Myomorpha</taxon>
        <taxon>Muroidea</taxon>
        <taxon>Cricetidae</taxon>
        <taxon>Arvicolinae</taxon>
        <taxon>Microtus</taxon>
    </lineage>
</organism>
<evidence type="ECO:0000256" key="1">
    <source>
        <dbReference type="ARBA" id="ARBA00023157"/>
    </source>
</evidence>
<dbReference type="InterPro" id="IPR018114">
    <property type="entry name" value="TRYPSIN_HIS"/>
</dbReference>
<dbReference type="PRINTS" id="PR00722">
    <property type="entry name" value="CHYMOTRYPSIN"/>
</dbReference>
<dbReference type="InterPro" id="IPR001314">
    <property type="entry name" value="Peptidase_S1A"/>
</dbReference>
<keyword evidence="4" id="KW-1185">Reference proteome</keyword>
<dbReference type="SUPFAM" id="SSF50494">
    <property type="entry name" value="Trypsin-like serine proteases"/>
    <property type="match status" value="1"/>
</dbReference>
<dbReference type="PROSITE" id="PS00134">
    <property type="entry name" value="TRYPSIN_HIS"/>
    <property type="match status" value="1"/>
</dbReference>
<dbReference type="PANTHER" id="PTHR24271:SF66">
    <property type="entry name" value="KALLIKREIN-10"/>
    <property type="match status" value="1"/>
</dbReference>
<evidence type="ECO:0000259" key="3">
    <source>
        <dbReference type="PROSITE" id="PS50240"/>
    </source>
</evidence>
<feature type="domain" description="Peptidase S1" evidence="3">
    <location>
        <begin position="133"/>
        <end position="373"/>
    </location>
</feature>
<dbReference type="InterPro" id="IPR043504">
    <property type="entry name" value="Peptidase_S1_PA_chymotrypsin"/>
</dbReference>
<protein>
    <submittedName>
        <fullName evidence="5">Kallikrein-10</fullName>
    </submittedName>
</protein>
<evidence type="ECO:0000313" key="4">
    <source>
        <dbReference type="Proteomes" id="UP000694915"/>
    </source>
</evidence>
<evidence type="ECO:0000313" key="5">
    <source>
        <dbReference type="RefSeq" id="XP_005366953.2"/>
    </source>
</evidence>
<dbReference type="PROSITE" id="PS50240">
    <property type="entry name" value="TRYPSIN_DOM"/>
    <property type="match status" value="1"/>
</dbReference>
<dbReference type="GeneID" id="101990475"/>
<keyword evidence="1" id="KW-1015">Disulfide bond</keyword>
<dbReference type="InterPro" id="IPR001254">
    <property type="entry name" value="Trypsin_dom"/>
</dbReference>
<dbReference type="InterPro" id="IPR009003">
    <property type="entry name" value="Peptidase_S1_PA"/>
</dbReference>
<dbReference type="CDD" id="cd00190">
    <property type="entry name" value="Tryp_SPc"/>
    <property type="match status" value="1"/>
</dbReference>
<dbReference type="Pfam" id="PF00089">
    <property type="entry name" value="Trypsin"/>
    <property type="match status" value="1"/>
</dbReference>
<proteinExistence type="predicted"/>
<gene>
    <name evidence="5" type="primary">Klk10</name>
</gene>
<evidence type="ECO:0000256" key="2">
    <source>
        <dbReference type="SAM" id="MobiDB-lite"/>
    </source>
</evidence>
<reference evidence="5" key="1">
    <citation type="submission" date="2025-08" db="UniProtKB">
        <authorList>
            <consortium name="RefSeq"/>
        </authorList>
    </citation>
    <scope>IDENTIFICATION</scope>
</reference>
<dbReference type="SMART" id="SM00020">
    <property type="entry name" value="Tryp_SPc"/>
    <property type="match status" value="1"/>
</dbReference>
<accession>A0ABM0LIP5</accession>